<dbReference type="Pfam" id="PF13683">
    <property type="entry name" value="rve_3"/>
    <property type="match status" value="1"/>
</dbReference>
<feature type="domain" description="Integrase catalytic" evidence="1">
    <location>
        <begin position="11"/>
        <end position="71"/>
    </location>
</feature>
<reference evidence="2" key="1">
    <citation type="submission" date="2023-03" db="EMBL/GenBank/DDBJ databases">
        <title>Edaphobacter sp.</title>
        <authorList>
            <person name="Huber K.J."/>
            <person name="Papendorf J."/>
            <person name="Pilke C."/>
            <person name="Bunk B."/>
            <person name="Sproeer C."/>
            <person name="Pester M."/>
        </authorList>
    </citation>
    <scope>NUCLEOTIDE SEQUENCE</scope>
    <source>
        <strain evidence="2">DSM 109920</strain>
    </source>
</reference>
<dbReference type="PANTHER" id="PTHR47515">
    <property type="entry name" value="LOW CALCIUM RESPONSE LOCUS PROTEIN T"/>
    <property type="match status" value="1"/>
</dbReference>
<evidence type="ECO:0000313" key="2">
    <source>
        <dbReference type="EMBL" id="XBH12459.1"/>
    </source>
</evidence>
<protein>
    <submittedName>
        <fullName evidence="2">Integrase core domain-containing protein</fullName>
    </submittedName>
</protein>
<dbReference type="AlphaFoldDB" id="A0AAU7D594"/>
<evidence type="ECO:0000259" key="1">
    <source>
        <dbReference type="Pfam" id="PF13683"/>
    </source>
</evidence>
<proteinExistence type="predicted"/>
<dbReference type="EMBL" id="CP121195">
    <property type="protein sequence ID" value="XBH12459.1"/>
    <property type="molecule type" value="Genomic_DNA"/>
</dbReference>
<organism evidence="2">
    <name type="scientific">Edaphobacter paludis</name>
    <dbReference type="NCBI Taxonomy" id="3035702"/>
    <lineage>
        <taxon>Bacteria</taxon>
        <taxon>Pseudomonadati</taxon>
        <taxon>Acidobacteriota</taxon>
        <taxon>Terriglobia</taxon>
        <taxon>Terriglobales</taxon>
        <taxon>Acidobacteriaceae</taxon>
        <taxon>Edaphobacter</taxon>
    </lineage>
</organism>
<sequence>MVLKQRCTSGLHQTRSPLESGCIESFSDGPRDECLNVEVFFNSADARCKLYHRRCDYNHHRLHSALDDRTPAEFAVIRAAAAQMRVPELAPERASHLLATSSLKART</sequence>
<accession>A0AAU7D594</accession>
<dbReference type="PANTHER" id="PTHR47515:SF1">
    <property type="entry name" value="BLR2054 PROTEIN"/>
    <property type="match status" value="1"/>
</dbReference>
<dbReference type="RefSeq" id="WP_348269480.1">
    <property type="nucleotide sequence ID" value="NZ_CP121195.1"/>
</dbReference>
<dbReference type="InterPro" id="IPR012337">
    <property type="entry name" value="RNaseH-like_sf"/>
</dbReference>
<name>A0AAU7D594_9BACT</name>
<dbReference type="SUPFAM" id="SSF53098">
    <property type="entry name" value="Ribonuclease H-like"/>
    <property type="match status" value="1"/>
</dbReference>
<dbReference type="InterPro" id="IPR001584">
    <property type="entry name" value="Integrase_cat-core"/>
</dbReference>
<gene>
    <name evidence="2" type="ORF">P8936_12240</name>
</gene>
<dbReference type="GO" id="GO:0015074">
    <property type="term" value="P:DNA integration"/>
    <property type="evidence" value="ECO:0007669"/>
    <property type="project" value="InterPro"/>
</dbReference>